<proteinExistence type="inferred from homology"/>
<dbReference type="PROSITE" id="PS01167">
    <property type="entry name" value="RIBOSOMAL_L17"/>
    <property type="match status" value="1"/>
</dbReference>
<dbReference type="HAMAP" id="MF_01368">
    <property type="entry name" value="Ribosomal_bL17"/>
    <property type="match status" value="1"/>
</dbReference>
<accession>A0A221M7P7</accession>
<dbReference type="Gene3D" id="3.90.1030.10">
    <property type="entry name" value="Ribosomal protein L17"/>
    <property type="match status" value="1"/>
</dbReference>
<dbReference type="EMBL" id="CP022437">
    <property type="protein sequence ID" value="ASN03654.1"/>
    <property type="molecule type" value="Genomic_DNA"/>
</dbReference>
<evidence type="ECO:0000256" key="4">
    <source>
        <dbReference type="HAMAP-Rule" id="MF_01368"/>
    </source>
</evidence>
<comment type="subunit">
    <text evidence="4">Part of the 50S ribosomal subunit. Contacts protein L32.</text>
</comment>
<evidence type="ECO:0000313" key="6">
    <source>
        <dbReference type="EMBL" id="ASN03654.1"/>
    </source>
</evidence>
<dbReference type="GO" id="GO:0022625">
    <property type="term" value="C:cytosolic large ribosomal subunit"/>
    <property type="evidence" value="ECO:0007669"/>
    <property type="project" value="TreeGrafter"/>
</dbReference>
<protein>
    <recommendedName>
        <fullName evidence="4">Large ribosomal subunit protein bL17</fullName>
    </recommendedName>
</protein>
<evidence type="ECO:0000256" key="2">
    <source>
        <dbReference type="ARBA" id="ARBA00022980"/>
    </source>
</evidence>
<keyword evidence="3 4" id="KW-0687">Ribonucleoprotein</keyword>
<comment type="similarity">
    <text evidence="1 4 5">Belongs to the bacterial ribosomal protein bL17 family.</text>
</comment>
<dbReference type="Proteomes" id="UP000204391">
    <property type="component" value="Chromosome"/>
</dbReference>
<dbReference type="PANTHER" id="PTHR14413">
    <property type="entry name" value="RIBOSOMAL PROTEIN L17"/>
    <property type="match status" value="1"/>
</dbReference>
<keyword evidence="2 4" id="KW-0689">Ribosomal protein</keyword>
<evidence type="ECO:0000256" key="3">
    <source>
        <dbReference type="ARBA" id="ARBA00023274"/>
    </source>
</evidence>
<name>A0A221M7P7_9BACI</name>
<dbReference type="InterPro" id="IPR047859">
    <property type="entry name" value="Ribosomal_bL17_CS"/>
</dbReference>
<dbReference type="AlphaFoldDB" id="A0A221M7P7"/>
<sequence>MARKLGRTTDVRMALLRNLASDLIIHERIETTEAKAKDLKSVADKMITLGKRGDLHARRQATSFLYNQAANENENVIQKLFGEIAERYEERQGGYTRVLKLGARQGDGAKMAIIELV</sequence>
<dbReference type="SUPFAM" id="SSF64263">
    <property type="entry name" value="Prokaryotic ribosomal protein L17"/>
    <property type="match status" value="1"/>
</dbReference>
<dbReference type="PANTHER" id="PTHR14413:SF16">
    <property type="entry name" value="LARGE RIBOSOMAL SUBUNIT PROTEIN BL17M"/>
    <property type="match status" value="1"/>
</dbReference>
<dbReference type="RefSeq" id="WP_089530228.1">
    <property type="nucleotide sequence ID" value="NZ_CP022437.1"/>
</dbReference>
<dbReference type="KEGG" id="vne:CFK40_00820"/>
<dbReference type="OrthoDB" id="9809073at2"/>
<dbReference type="GO" id="GO:0003735">
    <property type="term" value="F:structural constituent of ribosome"/>
    <property type="evidence" value="ECO:0007669"/>
    <property type="project" value="InterPro"/>
</dbReference>
<evidence type="ECO:0000256" key="1">
    <source>
        <dbReference type="ARBA" id="ARBA00008777"/>
    </source>
</evidence>
<dbReference type="Pfam" id="PF01196">
    <property type="entry name" value="Ribosomal_L17"/>
    <property type="match status" value="1"/>
</dbReference>
<reference evidence="6 7" key="1">
    <citation type="journal article" date="2003" name="Int. J. Syst. Evol. Microbiol.">
        <title>Virgibacillus carmonensis sp. nov., Virgibacillus necropolis sp. nov. and Virgibacillus picturae sp. nov., three novel species isolated from deteriorated mural paintings, transfer of the species of the genus salibacillus to Virgibacillus, as Virgibacillus marismortui comb. nov. and Virgibacillus salexigens comb. nov., and emended description of the genus Virgibacillus.</title>
        <authorList>
            <person name="Heyrman J."/>
            <person name="Logan N.A."/>
            <person name="Busse H.J."/>
            <person name="Balcaen A."/>
            <person name="Lebbe L."/>
            <person name="Rodriguez-Diaz M."/>
            <person name="Swings J."/>
            <person name="De Vos P."/>
        </authorList>
    </citation>
    <scope>NUCLEOTIDE SEQUENCE [LARGE SCALE GENOMIC DNA]</scope>
    <source>
        <strain evidence="6 7">LMG 19488</strain>
    </source>
</reference>
<evidence type="ECO:0000256" key="5">
    <source>
        <dbReference type="RuleBase" id="RU000660"/>
    </source>
</evidence>
<keyword evidence="7" id="KW-1185">Reference proteome</keyword>
<dbReference type="NCBIfam" id="TIGR00059">
    <property type="entry name" value="L17"/>
    <property type="match status" value="1"/>
</dbReference>
<dbReference type="FunFam" id="3.90.1030.10:FF:000002">
    <property type="entry name" value="50S ribosomal protein L17"/>
    <property type="match status" value="1"/>
</dbReference>
<evidence type="ECO:0000313" key="7">
    <source>
        <dbReference type="Proteomes" id="UP000204391"/>
    </source>
</evidence>
<dbReference type="InterPro" id="IPR036373">
    <property type="entry name" value="Ribosomal_bL17_sf"/>
</dbReference>
<organism evidence="6 7">
    <name type="scientific">Virgibacillus necropolis</name>
    <dbReference type="NCBI Taxonomy" id="163877"/>
    <lineage>
        <taxon>Bacteria</taxon>
        <taxon>Bacillati</taxon>
        <taxon>Bacillota</taxon>
        <taxon>Bacilli</taxon>
        <taxon>Bacillales</taxon>
        <taxon>Bacillaceae</taxon>
        <taxon>Virgibacillus</taxon>
    </lineage>
</organism>
<dbReference type="InterPro" id="IPR000456">
    <property type="entry name" value="Ribosomal_bL17"/>
</dbReference>
<dbReference type="GO" id="GO:0006412">
    <property type="term" value="P:translation"/>
    <property type="evidence" value="ECO:0007669"/>
    <property type="project" value="UniProtKB-UniRule"/>
</dbReference>
<gene>
    <name evidence="4" type="primary">rplQ</name>
    <name evidence="6" type="ORF">CFK40_00820</name>
</gene>